<evidence type="ECO:0000313" key="4">
    <source>
        <dbReference type="EMBL" id="SVC61069.1"/>
    </source>
</evidence>
<dbReference type="InterPro" id="IPR013150">
    <property type="entry name" value="TFIIB_cyclin"/>
</dbReference>
<feature type="domain" description="Transcription factor TFIIB cyclin-like" evidence="3">
    <location>
        <begin position="4"/>
        <end position="87"/>
    </location>
</feature>
<dbReference type="InterPro" id="IPR036915">
    <property type="entry name" value="Cyclin-like_sf"/>
</dbReference>
<accession>A0A382NIP3</accession>
<feature type="non-terminal residue" evidence="4">
    <location>
        <position position="1"/>
    </location>
</feature>
<evidence type="ECO:0000256" key="1">
    <source>
        <dbReference type="ARBA" id="ARBA00023015"/>
    </source>
</evidence>
<sequence length="92" mass="10188">HITGPEEYFEKFHSDLGLPPYVLGEARDLWNTVKDDLSWQGKKPSGIAGVVLYRASQNSTSPRTQSEVCKVSGISEVTLRGLLKILNQMVAQ</sequence>
<proteinExistence type="predicted"/>
<gene>
    <name evidence="4" type="ORF">METZ01_LOCUS313923</name>
</gene>
<dbReference type="InterPro" id="IPR000812">
    <property type="entry name" value="TFIIB"/>
</dbReference>
<dbReference type="SUPFAM" id="SSF47954">
    <property type="entry name" value="Cyclin-like"/>
    <property type="match status" value="1"/>
</dbReference>
<keyword evidence="2" id="KW-0804">Transcription</keyword>
<evidence type="ECO:0000256" key="2">
    <source>
        <dbReference type="ARBA" id="ARBA00023163"/>
    </source>
</evidence>
<keyword evidence="1" id="KW-0805">Transcription regulation</keyword>
<protein>
    <recommendedName>
        <fullName evidence="3">Transcription factor TFIIB cyclin-like domain-containing protein</fullName>
    </recommendedName>
</protein>
<dbReference type="GO" id="GO:0017025">
    <property type="term" value="F:TBP-class protein binding"/>
    <property type="evidence" value="ECO:0007669"/>
    <property type="project" value="InterPro"/>
</dbReference>
<organism evidence="4">
    <name type="scientific">marine metagenome</name>
    <dbReference type="NCBI Taxonomy" id="408172"/>
    <lineage>
        <taxon>unclassified sequences</taxon>
        <taxon>metagenomes</taxon>
        <taxon>ecological metagenomes</taxon>
    </lineage>
</organism>
<dbReference type="Gene3D" id="1.10.472.10">
    <property type="entry name" value="Cyclin-like"/>
    <property type="match status" value="1"/>
</dbReference>
<dbReference type="PRINTS" id="PR00685">
    <property type="entry name" value="TIFACTORIIB"/>
</dbReference>
<evidence type="ECO:0000259" key="3">
    <source>
        <dbReference type="Pfam" id="PF00382"/>
    </source>
</evidence>
<reference evidence="4" key="1">
    <citation type="submission" date="2018-05" db="EMBL/GenBank/DDBJ databases">
        <authorList>
            <person name="Lanie J.A."/>
            <person name="Ng W.-L."/>
            <person name="Kazmierczak K.M."/>
            <person name="Andrzejewski T.M."/>
            <person name="Davidsen T.M."/>
            <person name="Wayne K.J."/>
            <person name="Tettelin H."/>
            <person name="Glass J.I."/>
            <person name="Rusch D."/>
            <person name="Podicherti R."/>
            <person name="Tsui H.-C.T."/>
            <person name="Winkler M.E."/>
        </authorList>
    </citation>
    <scope>NUCLEOTIDE SEQUENCE</scope>
</reference>
<dbReference type="AlphaFoldDB" id="A0A382NIP3"/>
<dbReference type="EMBL" id="UINC01100762">
    <property type="protein sequence ID" value="SVC61069.1"/>
    <property type="molecule type" value="Genomic_DNA"/>
</dbReference>
<dbReference type="GO" id="GO:0070897">
    <property type="term" value="P:transcription preinitiation complex assembly"/>
    <property type="evidence" value="ECO:0007669"/>
    <property type="project" value="InterPro"/>
</dbReference>
<name>A0A382NIP3_9ZZZZ</name>
<dbReference type="Pfam" id="PF00382">
    <property type="entry name" value="TFIIB"/>
    <property type="match status" value="1"/>
</dbReference>